<keyword evidence="1" id="KW-0694">RNA-binding</keyword>
<dbReference type="SUPFAM" id="SSF54928">
    <property type="entry name" value="RNA-binding domain, RBD"/>
    <property type="match status" value="1"/>
</dbReference>
<accession>A0A0M8MM70</accession>
<feature type="region of interest" description="Disordered" evidence="2">
    <location>
        <begin position="43"/>
        <end position="90"/>
    </location>
</feature>
<evidence type="ECO:0000313" key="5">
    <source>
        <dbReference type="Proteomes" id="UP000037751"/>
    </source>
</evidence>
<dbReference type="InterPro" id="IPR052436">
    <property type="entry name" value="LTO1_adapter"/>
</dbReference>
<proteinExistence type="predicted"/>
<sequence length="310" mass="35119">MSERSPQEISTLFMAGFPDDITDREFSNMFLFAKGFEASMLKYPTPSSNSLKGDEADSRKLGERHSTWTSINSDPDSRETSNSGNDAPTAKNKQIIGFAKFTTREEALQARDVLNGFRVDPDRGCILKAELAKKNLHTKRAVPHLSSYQEGERKGRTFGFIEGKALGLEKGFEIWSELAYYEGFINTFKDLLTKAEEAKGASRKMLKQKQQLDMLEMLLQDMPTTNDSALLQEDQTEHSENEPDLAKLMERIRARYRLVCQSTGFVPQNRAQAHEIYNNVQTDLDASNDVKNPSMVRIKGKLVNVNQLKY</sequence>
<organism evidence="4 5">
    <name type="scientific">Malassezia pachydermatis</name>
    <dbReference type="NCBI Taxonomy" id="77020"/>
    <lineage>
        <taxon>Eukaryota</taxon>
        <taxon>Fungi</taxon>
        <taxon>Dikarya</taxon>
        <taxon>Basidiomycota</taxon>
        <taxon>Ustilaginomycotina</taxon>
        <taxon>Malasseziomycetes</taxon>
        <taxon>Malasseziales</taxon>
        <taxon>Malasseziaceae</taxon>
        <taxon>Malassezia</taxon>
    </lineage>
</organism>
<dbReference type="EMBL" id="LGAV01000004">
    <property type="protein sequence ID" value="KOS14368.1"/>
    <property type="molecule type" value="Genomic_DNA"/>
</dbReference>
<keyword evidence="5" id="KW-1185">Reference proteome</keyword>
<dbReference type="PANTHER" id="PTHR28532">
    <property type="entry name" value="GEO13458P1"/>
    <property type="match status" value="1"/>
</dbReference>
<evidence type="ECO:0000256" key="1">
    <source>
        <dbReference type="PROSITE-ProRule" id="PRU00176"/>
    </source>
</evidence>
<dbReference type="AlphaFoldDB" id="A0A0M8MM70"/>
<evidence type="ECO:0000313" key="4">
    <source>
        <dbReference type="EMBL" id="KOS14368.1"/>
    </source>
</evidence>
<dbReference type="Gene3D" id="3.30.70.330">
    <property type="match status" value="1"/>
</dbReference>
<feature type="compositionally biased region" description="Basic and acidic residues" evidence="2">
    <location>
        <begin position="52"/>
        <end position="66"/>
    </location>
</feature>
<feature type="domain" description="RRM" evidence="3">
    <location>
        <begin position="10"/>
        <end position="134"/>
    </location>
</feature>
<keyword evidence="4" id="KW-0418">Kinase</keyword>
<dbReference type="GO" id="GO:0016301">
    <property type="term" value="F:kinase activity"/>
    <property type="evidence" value="ECO:0007669"/>
    <property type="project" value="UniProtKB-KW"/>
</dbReference>
<dbReference type="RefSeq" id="XP_017992000.1">
    <property type="nucleotide sequence ID" value="XM_018138205.1"/>
</dbReference>
<dbReference type="GeneID" id="28730081"/>
<dbReference type="InterPro" id="IPR012677">
    <property type="entry name" value="Nucleotide-bd_a/b_plait_sf"/>
</dbReference>
<dbReference type="OrthoDB" id="48036at2759"/>
<dbReference type="VEuPathDB" id="FungiDB:Malapachy_3746"/>
<dbReference type="PANTHER" id="PTHR28532:SF1">
    <property type="entry name" value="ORAL CANCER OVEREXPRESSED 1"/>
    <property type="match status" value="1"/>
</dbReference>
<protein>
    <submittedName>
        <fullName evidence="4">Casein kinase</fullName>
    </submittedName>
</protein>
<keyword evidence="4" id="KW-0808">Transferase</keyword>
<evidence type="ECO:0000256" key="2">
    <source>
        <dbReference type="SAM" id="MobiDB-lite"/>
    </source>
</evidence>
<dbReference type="Proteomes" id="UP000037751">
    <property type="component" value="Unassembled WGS sequence"/>
</dbReference>
<name>A0A0M8MM70_9BASI</name>
<reference evidence="4 5" key="1">
    <citation type="submission" date="2015-07" db="EMBL/GenBank/DDBJ databases">
        <title>Draft Genome Sequence of Malassezia furfur CBS1878 and Malassezia pachydermatis CBS1879.</title>
        <authorList>
            <person name="Triana S."/>
            <person name="Ohm R."/>
            <person name="Gonzalez A."/>
            <person name="DeCock H."/>
            <person name="Restrepo S."/>
            <person name="Celis A."/>
        </authorList>
    </citation>
    <scope>NUCLEOTIDE SEQUENCE [LARGE SCALE GENOMIC DNA]</scope>
    <source>
        <strain evidence="4 5">CBS 1879</strain>
    </source>
</reference>
<dbReference type="GO" id="GO:0003723">
    <property type="term" value="F:RNA binding"/>
    <property type="evidence" value="ECO:0007669"/>
    <property type="project" value="UniProtKB-UniRule"/>
</dbReference>
<comment type="caution">
    <text evidence="4">The sequence shown here is derived from an EMBL/GenBank/DDBJ whole genome shotgun (WGS) entry which is preliminary data.</text>
</comment>
<dbReference type="InterPro" id="IPR000504">
    <property type="entry name" value="RRM_dom"/>
</dbReference>
<dbReference type="InterPro" id="IPR035979">
    <property type="entry name" value="RBD_domain_sf"/>
</dbReference>
<feature type="compositionally biased region" description="Polar residues" evidence="2">
    <location>
        <begin position="67"/>
        <end position="86"/>
    </location>
</feature>
<evidence type="ECO:0000259" key="3">
    <source>
        <dbReference type="PROSITE" id="PS50102"/>
    </source>
</evidence>
<gene>
    <name evidence="4" type="ORF">Malapachy_3746</name>
</gene>
<dbReference type="PROSITE" id="PS50102">
    <property type="entry name" value="RRM"/>
    <property type="match status" value="1"/>
</dbReference>